<proteinExistence type="inferred from homology"/>
<dbReference type="PANTHER" id="PTHR36842">
    <property type="entry name" value="PROTEIN TOLB HOMOLOG"/>
    <property type="match status" value="1"/>
</dbReference>
<keyword evidence="3" id="KW-1185">Reference proteome</keyword>
<organism evidence="2 3">
    <name type="scientific">Fusarium beomiforme</name>
    <dbReference type="NCBI Taxonomy" id="44412"/>
    <lineage>
        <taxon>Eukaryota</taxon>
        <taxon>Fungi</taxon>
        <taxon>Dikarya</taxon>
        <taxon>Ascomycota</taxon>
        <taxon>Pezizomycotina</taxon>
        <taxon>Sordariomycetes</taxon>
        <taxon>Hypocreomycetidae</taxon>
        <taxon>Hypocreales</taxon>
        <taxon>Nectriaceae</taxon>
        <taxon>Fusarium</taxon>
        <taxon>Fusarium burgessii species complex</taxon>
    </lineage>
</organism>
<reference evidence="2" key="1">
    <citation type="journal article" date="2017" name="Mycologia">
        <title>Fusarium algeriense, sp. nov., a novel toxigenic crown rot pathogen of durum wheat from Algeria is nested in the Fusarium burgessii species complex.</title>
        <authorList>
            <person name="Laraba I."/>
            <person name="Keddad A."/>
            <person name="Boureghda H."/>
            <person name="Abdallah N."/>
            <person name="Vaughan M.M."/>
            <person name="Proctor R.H."/>
            <person name="Busman M."/>
            <person name="O'Donnell K."/>
        </authorList>
    </citation>
    <scope>NUCLEOTIDE SEQUENCE</scope>
    <source>
        <strain evidence="2">NRRL 25174</strain>
    </source>
</reference>
<dbReference type="Gene3D" id="2.120.10.30">
    <property type="entry name" value="TolB, C-terminal domain"/>
    <property type="match status" value="1"/>
</dbReference>
<reference evidence="2" key="2">
    <citation type="submission" date="2020-02" db="EMBL/GenBank/DDBJ databases">
        <title>Identification and distribution of gene clusters putatively required for synthesis of sphingolipid metabolism inhibitors in phylogenetically diverse species of the filamentous fungus Fusarium.</title>
        <authorList>
            <person name="Kim H.-S."/>
            <person name="Busman M."/>
            <person name="Brown D.W."/>
            <person name="Divon H."/>
            <person name="Uhlig S."/>
            <person name="Proctor R.H."/>
        </authorList>
    </citation>
    <scope>NUCLEOTIDE SEQUENCE</scope>
    <source>
        <strain evidence="2">NRRL 25174</strain>
    </source>
</reference>
<evidence type="ECO:0000313" key="2">
    <source>
        <dbReference type="EMBL" id="KAF4332868.1"/>
    </source>
</evidence>
<name>A0A9P5A6I6_9HYPO</name>
<protein>
    <submittedName>
        <fullName evidence="2">Peptidase yuxL</fullName>
    </submittedName>
</protein>
<dbReference type="EMBL" id="PVQB02000957">
    <property type="protein sequence ID" value="KAF4332868.1"/>
    <property type="molecule type" value="Genomic_DNA"/>
</dbReference>
<dbReference type="SUPFAM" id="SSF69304">
    <property type="entry name" value="Tricorn protease N-terminal domain"/>
    <property type="match status" value="1"/>
</dbReference>
<dbReference type="InterPro" id="IPR011659">
    <property type="entry name" value="WD40"/>
</dbReference>
<dbReference type="Proteomes" id="UP000730481">
    <property type="component" value="Unassembled WGS sequence"/>
</dbReference>
<evidence type="ECO:0000313" key="3">
    <source>
        <dbReference type="Proteomes" id="UP000730481"/>
    </source>
</evidence>
<evidence type="ECO:0000256" key="1">
    <source>
        <dbReference type="ARBA" id="ARBA00009820"/>
    </source>
</evidence>
<dbReference type="PANTHER" id="PTHR36842:SF1">
    <property type="entry name" value="PROTEIN TOLB"/>
    <property type="match status" value="1"/>
</dbReference>
<dbReference type="OrthoDB" id="43744at2759"/>
<comment type="similarity">
    <text evidence="1">Belongs to the TolB family.</text>
</comment>
<sequence length="191" mass="21518">MAQSTIPGFDKAFAQTLCDLEVIKFSRNGQKLLYSTSLMGGHLKGKNALSTFWIASPSEPNSSRQLTSDLFNDTDPKWHPDGNKIAFLSDRAKVSETPAIWMLRLDGGDAMPITETDNEQDIKMFLFSPDGREIAYVSPDEKSEDEKEGPDHEVWGEKWEYARLRLVDVESHETKVLVGGRQAYWGDCLET</sequence>
<dbReference type="AlphaFoldDB" id="A0A9P5A6I6"/>
<comment type="caution">
    <text evidence="2">The sequence shown here is derived from an EMBL/GenBank/DDBJ whole genome shotgun (WGS) entry which is preliminary data.</text>
</comment>
<dbReference type="Pfam" id="PF07676">
    <property type="entry name" value="PD40"/>
    <property type="match status" value="2"/>
</dbReference>
<gene>
    <name evidence="2" type="ORF">FBEOM_13325</name>
</gene>
<dbReference type="InterPro" id="IPR011042">
    <property type="entry name" value="6-blade_b-propeller_TolB-like"/>
</dbReference>
<accession>A0A9P5A6I6</accession>